<dbReference type="GO" id="GO:0008194">
    <property type="term" value="F:UDP-glycosyltransferase activity"/>
    <property type="evidence" value="ECO:0007669"/>
    <property type="project" value="InterPro"/>
</dbReference>
<dbReference type="AlphaFoldDB" id="A0A8H6KWH2"/>
<accession>A0A8H6KWH2</accession>
<keyword evidence="1" id="KW-0328">Glycosyltransferase</keyword>
<dbReference type="CDD" id="cd03784">
    <property type="entry name" value="GT1_Gtf-like"/>
    <property type="match status" value="1"/>
</dbReference>
<dbReference type="InterPro" id="IPR002213">
    <property type="entry name" value="UDP_glucos_trans"/>
</dbReference>
<dbReference type="Proteomes" id="UP000639643">
    <property type="component" value="Unassembled WGS sequence"/>
</dbReference>
<reference evidence="4" key="1">
    <citation type="journal article" date="2020" name="Phytopathology">
        <title>Genome Sequence Resources of Colletotrichum truncatum, C. plurivorum, C. musicola, and C. sojae: Four Species Pathogenic to Soybean (Glycine max).</title>
        <authorList>
            <person name="Rogerio F."/>
            <person name="Boufleur T.R."/>
            <person name="Ciampi-Guillardi M."/>
            <person name="Sukno S.A."/>
            <person name="Thon M.R."/>
            <person name="Massola Junior N.S."/>
            <person name="Baroncelli R."/>
        </authorList>
    </citation>
    <scope>NUCLEOTIDE SEQUENCE</scope>
    <source>
        <strain evidence="4">LFN0074</strain>
    </source>
</reference>
<evidence type="ECO:0000256" key="3">
    <source>
        <dbReference type="SAM" id="Phobius"/>
    </source>
</evidence>
<name>A0A8H6KWH2_9PEZI</name>
<comment type="caution">
    <text evidence="4">The sequence shown here is derived from an EMBL/GenBank/DDBJ whole genome shotgun (WGS) entry which is preliminary data.</text>
</comment>
<dbReference type="InterPro" id="IPR050271">
    <property type="entry name" value="UDP-glycosyltransferase"/>
</dbReference>
<dbReference type="Pfam" id="PF00201">
    <property type="entry name" value="UDPGT"/>
    <property type="match status" value="1"/>
</dbReference>
<dbReference type="SUPFAM" id="SSF53756">
    <property type="entry name" value="UDP-Glycosyltransferase/glycogen phosphorylase"/>
    <property type="match status" value="1"/>
</dbReference>
<dbReference type="PANTHER" id="PTHR48043">
    <property type="entry name" value="EG:EG0003.4 PROTEIN-RELATED"/>
    <property type="match status" value="1"/>
</dbReference>
<organism evidence="4 5">
    <name type="scientific">Colletotrichum musicola</name>
    <dbReference type="NCBI Taxonomy" id="2175873"/>
    <lineage>
        <taxon>Eukaryota</taxon>
        <taxon>Fungi</taxon>
        <taxon>Dikarya</taxon>
        <taxon>Ascomycota</taxon>
        <taxon>Pezizomycotina</taxon>
        <taxon>Sordariomycetes</taxon>
        <taxon>Hypocreomycetidae</taxon>
        <taxon>Glomerellales</taxon>
        <taxon>Glomerellaceae</taxon>
        <taxon>Colletotrichum</taxon>
        <taxon>Colletotrichum orchidearum species complex</taxon>
    </lineage>
</organism>
<keyword evidence="3" id="KW-1133">Transmembrane helix</keyword>
<protein>
    <submittedName>
        <fullName evidence="4">UDP-glucosyl transferase family protein (Cytochrome P450)</fullName>
    </submittedName>
</protein>
<keyword evidence="3" id="KW-0812">Transmembrane</keyword>
<gene>
    <name evidence="4" type="ORF">CMUS01_04418</name>
</gene>
<keyword evidence="2 4" id="KW-0808">Transferase</keyword>
<dbReference type="OrthoDB" id="5835829at2759"/>
<dbReference type="Gene3D" id="3.40.50.2000">
    <property type="entry name" value="Glycogen Phosphorylase B"/>
    <property type="match status" value="2"/>
</dbReference>
<dbReference type="PANTHER" id="PTHR48043:SF145">
    <property type="entry name" value="FI06409P-RELATED"/>
    <property type="match status" value="1"/>
</dbReference>
<evidence type="ECO:0000313" key="5">
    <source>
        <dbReference type="Proteomes" id="UP000639643"/>
    </source>
</evidence>
<evidence type="ECO:0000313" key="4">
    <source>
        <dbReference type="EMBL" id="KAF6838957.1"/>
    </source>
</evidence>
<proteinExistence type="predicted"/>
<sequence>MPTRRVPALSTTGGFTHAAPVLDICRALADRGHTIEFATHDGQEVWLQNPNYTFVNKVHLMGPGPTPEQYDDHWRRMVQLRVEDALSSWLMWKSKYLWDSYWPATYHQLKELCLDPATRPDFIVADFFDETAARDTNLECAVPIAVVWPQMPYLLAPASYIPGQPGFQIEVCLTSERASLYSRLRNELAIIWAVPQFLSWKRWFTKLRRKEGAQYPVLPGGDHPHHLVLVNSFFGLEAPKDLPPLIAAVGPVLPDQYPALSGRYSHFLEAKRRVVYVSLGTNVVLPEHRLRELLQGLILALDGGCIDGVIWALKEKARKGLDLDLLIARANGRNYTLGELLDSKADDFLVPFFAPQRAILNHSHTKLFLTHGGGSSANEALYHGVPALVLGFMFDQLANGVRLEKAGCGLPLDKNCFTATDVARSVDVVVQSASRDLLRNVERMRRIATIAARGKDVAADLIEEVMFDHELRESSRPMHLQTADMRMSWWKAHNWDLVLTSLAGVIGLPIVTVCLGRLVLRYYQSR</sequence>
<feature type="transmembrane region" description="Helical" evidence="3">
    <location>
        <begin position="497"/>
        <end position="520"/>
    </location>
</feature>
<evidence type="ECO:0000256" key="2">
    <source>
        <dbReference type="ARBA" id="ARBA00022679"/>
    </source>
</evidence>
<keyword evidence="5" id="KW-1185">Reference proteome</keyword>
<keyword evidence="3" id="KW-0472">Membrane</keyword>
<evidence type="ECO:0000256" key="1">
    <source>
        <dbReference type="ARBA" id="ARBA00022676"/>
    </source>
</evidence>
<dbReference type="EMBL" id="WIGM01000120">
    <property type="protein sequence ID" value="KAF6838957.1"/>
    <property type="molecule type" value="Genomic_DNA"/>
</dbReference>